<protein>
    <submittedName>
        <fullName evidence="1">Uncharacterized protein</fullName>
    </submittedName>
</protein>
<name>A0AAI9Z903_9PEZI</name>
<organism evidence="1 2">
    <name type="scientific">Colletotrichum costaricense</name>
    <dbReference type="NCBI Taxonomy" id="1209916"/>
    <lineage>
        <taxon>Eukaryota</taxon>
        <taxon>Fungi</taxon>
        <taxon>Dikarya</taxon>
        <taxon>Ascomycota</taxon>
        <taxon>Pezizomycotina</taxon>
        <taxon>Sordariomycetes</taxon>
        <taxon>Hypocreomycetidae</taxon>
        <taxon>Glomerellales</taxon>
        <taxon>Glomerellaceae</taxon>
        <taxon>Colletotrichum</taxon>
        <taxon>Colletotrichum acutatum species complex</taxon>
    </lineage>
</organism>
<accession>A0AAI9Z903</accession>
<evidence type="ECO:0000313" key="2">
    <source>
        <dbReference type="Proteomes" id="UP001240678"/>
    </source>
</evidence>
<dbReference type="PANTHER" id="PTHR40619:SF3">
    <property type="entry name" value="FUNGAL STAND N-TERMINAL GOODBYE DOMAIN-CONTAINING PROTEIN"/>
    <property type="match status" value="1"/>
</dbReference>
<proteinExistence type="predicted"/>
<sequence>MPTEAEYFTSLQILLAPDYGYTGTCYLALKERYNQERVFVELGLGGYEDDKGYEAGRMLVDRIFNQCQNQNWLVKGSDRNRFLYDKSLDIMNAPRTHLSGYTLNQLYGVHVYELELNVSIDDYVVTPFSILCAKLIDDVRSKHNVGLIFFCGLHIEKDGPLRGSTIIRALLHQIFQKNLNYFSADDIKYMYTDFKAMLEIPEIGSLALCEMFLRVVQLAEPRLNERDKKMICTIDGLGTRNSDTYSEDVMQVVLALAKINEIAPFFKLICTGPAVPKVFTEKSSSQPFDKLFYWYDFPLKESL</sequence>
<comment type="caution">
    <text evidence="1">The sequence shown here is derived from an EMBL/GenBank/DDBJ whole genome shotgun (WGS) entry which is preliminary data.</text>
</comment>
<reference evidence="1 2" key="1">
    <citation type="submission" date="2016-10" db="EMBL/GenBank/DDBJ databases">
        <title>The genome sequence of Colletotrichum fioriniae PJ7.</title>
        <authorList>
            <person name="Baroncelli R."/>
        </authorList>
    </citation>
    <scope>NUCLEOTIDE SEQUENCE [LARGE SCALE GENOMIC DNA]</scope>
    <source>
        <strain evidence="1 2">IMI 309622</strain>
    </source>
</reference>
<dbReference type="RefSeq" id="XP_060319866.1">
    <property type="nucleotide sequence ID" value="XM_060448428.1"/>
</dbReference>
<evidence type="ECO:0000313" key="1">
    <source>
        <dbReference type="EMBL" id="KAK1538917.1"/>
    </source>
</evidence>
<dbReference type="EMBL" id="MOOE01000001">
    <property type="protein sequence ID" value="KAK1538917.1"/>
    <property type="molecule type" value="Genomic_DNA"/>
</dbReference>
<gene>
    <name evidence="1" type="ORF">CCOS01_00231</name>
</gene>
<dbReference type="GeneID" id="85331975"/>
<dbReference type="PANTHER" id="PTHR40619">
    <property type="entry name" value="FUNGAL STAND N-TERMINAL GOODBYE DOMAIN-CONTAINING PROTEIN"/>
    <property type="match status" value="1"/>
</dbReference>
<keyword evidence="2" id="KW-1185">Reference proteome</keyword>
<dbReference type="Proteomes" id="UP001240678">
    <property type="component" value="Unassembled WGS sequence"/>
</dbReference>
<dbReference type="AlphaFoldDB" id="A0AAI9Z903"/>